<evidence type="ECO:0000256" key="1">
    <source>
        <dbReference type="SAM" id="SignalP"/>
    </source>
</evidence>
<name>A0AAX2LRX9_VIBFL</name>
<protein>
    <submittedName>
        <fullName evidence="5">YjbG polysaccharide synthesis-related protein</fullName>
    </submittedName>
</protein>
<evidence type="ECO:0000259" key="3">
    <source>
        <dbReference type="Pfam" id="PF20616"/>
    </source>
</evidence>
<reference evidence="5 7" key="3">
    <citation type="submission" date="2018-06" db="EMBL/GenBank/DDBJ databases">
        <authorList>
            <consortium name="Pathogen Informatics"/>
            <person name="Doyle S."/>
        </authorList>
    </citation>
    <scope>NUCLEOTIDE SEQUENCE [LARGE SCALE GENOMIC DNA]</scope>
    <source>
        <strain evidence="5 7">NCTC11327</strain>
    </source>
</reference>
<sequence>MTKFLPIWLLAGLTFLHNESALANSPTTVILENHQLMLQYNQAVRLDRILLDAQNQDNLVQGLNTYHEGFRLFASDKDQQARSLLTKVKKQLNTLLHDENYHRAAKQLLAQLRLYQYGYREILNLDLDATRIKPELNPILAGQYRLQLTQRPDSIVLFGLSEQQKIKFKADYTIADYIQNSRASHKKHHSYAWLISPEGNVTRVGYAYWNDESTHIKPGSALLVGFGSNDKEIIQLEQEIATLISMIEGSTL</sequence>
<dbReference type="Pfam" id="PF20616">
    <property type="entry name" value="Caps_syn_GfcC_N"/>
    <property type="match status" value="1"/>
</dbReference>
<evidence type="ECO:0000313" key="4">
    <source>
        <dbReference type="EMBL" id="AMF95581.1"/>
    </source>
</evidence>
<dbReference type="KEGG" id="vfl:AL536_19640"/>
<accession>A0AAX2LRX9</accession>
<proteinExistence type="predicted"/>
<evidence type="ECO:0000313" key="5">
    <source>
        <dbReference type="EMBL" id="SUP29317.1"/>
    </source>
</evidence>
<reference evidence="4" key="2">
    <citation type="submission" date="2018-01" db="EMBL/GenBank/DDBJ databases">
        <title>FDA dAtabase for Regulatory Grade micrObial Sequences (FDA-ARGOS): Supporting development and validation of Infectious Disease Dx tests.</title>
        <authorList>
            <person name="Hoffmann M."/>
            <person name="Allard M."/>
            <person name="Evans P."/>
            <person name="Brown E."/>
            <person name="Tallon L."/>
            <person name="Sadzewicz L."/>
            <person name="Sengamalay N."/>
            <person name="Ott S."/>
            <person name="Godinez A."/>
            <person name="Nagaraj S."/>
            <person name="Vyas G."/>
            <person name="Aluvathingal J."/>
            <person name="Nadendla S."/>
            <person name="Geyer C."/>
            <person name="Sichtig H."/>
        </authorList>
    </citation>
    <scope>NUCLEOTIDE SEQUENCE</scope>
    <source>
        <strain evidence="4">ATCC 33809</strain>
    </source>
</reference>
<dbReference type="Pfam" id="PF06251">
    <property type="entry name" value="Caps_syn_GfcC_C"/>
    <property type="match status" value="1"/>
</dbReference>
<dbReference type="AlphaFoldDB" id="A0AAX2LRX9"/>
<feature type="chain" id="PRO_5043500362" evidence="1">
    <location>
        <begin position="24"/>
        <end position="252"/>
    </location>
</feature>
<dbReference type="Proteomes" id="UP000254626">
    <property type="component" value="Unassembled WGS sequence"/>
</dbReference>
<dbReference type="Gene3D" id="3.10.560.10">
    <property type="entry name" value="Outer membrane lipoprotein wza domain like"/>
    <property type="match status" value="1"/>
</dbReference>
<dbReference type="GeneID" id="29387499"/>
<dbReference type="InterPro" id="IPR046459">
    <property type="entry name" value="Caps_syn_GfcC_N"/>
</dbReference>
<reference evidence="6" key="1">
    <citation type="submission" date="2015-12" db="EMBL/GenBank/DDBJ databases">
        <title>FDA dAtabase for Regulatory Grade micrObial Sequences (FDA-ARGOS): Supporting development and validation of Infectious Disease Dx tests.</title>
        <authorList>
            <person name="Hoffmann M."/>
            <person name="Allard M."/>
            <person name="Evans P."/>
            <person name="Brown E."/>
            <person name="Tallon L.J."/>
            <person name="Sadzewicz L."/>
            <person name="Sengamalay N."/>
            <person name="Ott S."/>
            <person name="Godinez A."/>
            <person name="Nagaraj S."/>
            <person name="Vyas G."/>
            <person name="Aluvathingal J."/>
            <person name="Nadendla S."/>
            <person name="Geyer C."/>
            <person name="Sichtig H."/>
        </authorList>
    </citation>
    <scope>NUCLEOTIDE SEQUENCE [LARGE SCALE GENOMIC DNA]</scope>
    <source>
        <strain evidence="6">ATCC 33809</strain>
    </source>
</reference>
<dbReference type="EMBL" id="CP014035">
    <property type="protein sequence ID" value="AMF95581.1"/>
    <property type="molecule type" value="Genomic_DNA"/>
</dbReference>
<dbReference type="RefSeq" id="WP_061056999.1">
    <property type="nucleotide sequence ID" value="NZ_CABLBX010000014.1"/>
</dbReference>
<dbReference type="Proteomes" id="UP000057088">
    <property type="component" value="Chromosome 2"/>
</dbReference>
<dbReference type="EMBL" id="UHIP01000001">
    <property type="protein sequence ID" value="SUP29317.1"/>
    <property type="molecule type" value="Genomic_DNA"/>
</dbReference>
<dbReference type="InterPro" id="IPR010425">
    <property type="entry name" value="Caps_synth_GfcC-like_C"/>
</dbReference>
<evidence type="ECO:0000313" key="7">
    <source>
        <dbReference type="Proteomes" id="UP000254626"/>
    </source>
</evidence>
<dbReference type="Gene3D" id="3.10.20.700">
    <property type="match status" value="1"/>
</dbReference>
<feature type="signal peptide" evidence="1">
    <location>
        <begin position="1"/>
        <end position="23"/>
    </location>
</feature>
<keyword evidence="6" id="KW-1185">Reference proteome</keyword>
<organism evidence="5 7">
    <name type="scientific">Vibrio fluvialis</name>
    <dbReference type="NCBI Taxonomy" id="676"/>
    <lineage>
        <taxon>Bacteria</taxon>
        <taxon>Pseudomonadati</taxon>
        <taxon>Pseudomonadota</taxon>
        <taxon>Gammaproteobacteria</taxon>
        <taxon>Vibrionales</taxon>
        <taxon>Vibrionaceae</taxon>
        <taxon>Vibrio</taxon>
    </lineage>
</organism>
<keyword evidence="1" id="KW-0732">Signal</keyword>
<gene>
    <name evidence="4" type="ORF">AL536_19640</name>
    <name evidence="5" type="ORF">NCTC11327_02690</name>
</gene>
<evidence type="ECO:0000259" key="2">
    <source>
        <dbReference type="Pfam" id="PF06251"/>
    </source>
</evidence>
<feature type="domain" description="Capsule biosynthesis GfcC-like C-terminal" evidence="2">
    <location>
        <begin position="166"/>
        <end position="243"/>
    </location>
</feature>
<feature type="domain" description="Capsule biosynthesis GfcC-like N-terminal" evidence="3">
    <location>
        <begin position="27"/>
        <end position="151"/>
    </location>
</feature>
<evidence type="ECO:0000313" key="6">
    <source>
        <dbReference type="Proteomes" id="UP000057088"/>
    </source>
</evidence>